<comment type="caution">
    <text evidence="1">The sequence shown here is derived from an EMBL/GenBank/DDBJ whole genome shotgun (WGS) entry which is preliminary data.</text>
</comment>
<name>A0A318TKV4_9BRAD</name>
<gene>
    <name evidence="1" type="ORF">BJ122_102269</name>
</gene>
<evidence type="ECO:0000313" key="1">
    <source>
        <dbReference type="EMBL" id="PYF05043.1"/>
    </source>
</evidence>
<organism evidence="1 2">
    <name type="scientific">Rhodopseudomonas faecalis</name>
    <dbReference type="NCBI Taxonomy" id="99655"/>
    <lineage>
        <taxon>Bacteria</taxon>
        <taxon>Pseudomonadati</taxon>
        <taxon>Pseudomonadota</taxon>
        <taxon>Alphaproteobacteria</taxon>
        <taxon>Hyphomicrobiales</taxon>
        <taxon>Nitrobacteraceae</taxon>
        <taxon>Rhodopseudomonas</taxon>
    </lineage>
</organism>
<dbReference type="Proteomes" id="UP000248148">
    <property type="component" value="Unassembled WGS sequence"/>
</dbReference>
<proteinExistence type="predicted"/>
<dbReference type="RefSeq" id="WP_146227146.1">
    <property type="nucleotide sequence ID" value="NZ_QJTI01000002.1"/>
</dbReference>
<evidence type="ECO:0000313" key="2">
    <source>
        <dbReference type="Proteomes" id="UP000248148"/>
    </source>
</evidence>
<sequence length="283" mass="27002">MPAPFSFANVVNAPKSATVMSGAIAPIGYDTPAEVAVVGGQVRINGGAWTSLVTYIAPGETIELKLTTPNAWATQASATVTIGGRSSTWSVTTGTASSGNWDSGWKSGTWNISTPQFFSWFRVQLWGPGAGGGGGGGIGAGCTSGGAGTSAGIARFNGGPYATGGGYGTGGQWAIPSAPRGANGTTSGVGTGVGGDTNTSGGGALGGGGGAGGVWGSVVGGTGGTGGNGGYCSKTYYWGEIAALLSCLVELGAPGVGGPGGSGYIAGASGAGGGYGRCYIDWG</sequence>
<dbReference type="EMBL" id="QJTI01000002">
    <property type="protein sequence ID" value="PYF05043.1"/>
    <property type="molecule type" value="Genomic_DNA"/>
</dbReference>
<protein>
    <submittedName>
        <fullName evidence="1">Uncharacterized protein</fullName>
    </submittedName>
</protein>
<reference evidence="1 2" key="1">
    <citation type="submission" date="2018-06" db="EMBL/GenBank/DDBJ databases">
        <title>Genomic Encyclopedia of Archaeal and Bacterial Type Strains, Phase II (KMG-II): from individual species to whole genera.</title>
        <authorList>
            <person name="Goeker M."/>
        </authorList>
    </citation>
    <scope>NUCLEOTIDE SEQUENCE [LARGE SCALE GENOMIC DNA]</scope>
    <source>
        <strain evidence="1 2">JCM 11668</strain>
    </source>
</reference>
<dbReference type="AlphaFoldDB" id="A0A318TKV4"/>
<accession>A0A318TKV4</accession>
<keyword evidence="2" id="KW-1185">Reference proteome</keyword>